<evidence type="ECO:0000256" key="1">
    <source>
        <dbReference type="SAM" id="MobiDB-lite"/>
    </source>
</evidence>
<organism evidence="2 3">
    <name type="scientific">Micromonospora echinospora</name>
    <name type="common">Micromonospora purpurea</name>
    <dbReference type="NCBI Taxonomy" id="1877"/>
    <lineage>
        <taxon>Bacteria</taxon>
        <taxon>Bacillati</taxon>
        <taxon>Actinomycetota</taxon>
        <taxon>Actinomycetes</taxon>
        <taxon>Micromonosporales</taxon>
        <taxon>Micromonosporaceae</taxon>
        <taxon>Micromonospora</taxon>
    </lineage>
</organism>
<comment type="caution">
    <text evidence="2">The sequence shown here is derived from an EMBL/GenBank/DDBJ whole genome shotgun (WGS) entry which is preliminary data.</text>
</comment>
<sequence>MPESPSVTSGPDVVPDDARAGSDVPATPPGHAARSGDAARPGDAALAEEDAAWPGDAARSETAAPDGDEARPGGGAADRAGAAAAGPVAVDRETLRLALVVGGLVLAVLLGFGLGRLNAPAAPARSGGPTASGTTAGDGGMHAHAPGTGAHTHDGATVTQGGGDGAAGLSVTSAGYTLVPSSTELAAGRAGELRFQIRDDKRRAVTRFAVVHDKPMHVIVVRRDLSGYLHLHPTMAADGTWSVPLGPLDPGAWRMYADFTAVADDGGQVAVVLGADLAAPGAYRPRPLPAAATSATVDEFTAAYTGTPEVGRSVPLRFRIAGADGATAPLEPYLGAYGHLVALREGDLGYLHVHPEPVRDGDEVTFWLTAPGPGNYRMFLDFQVGGVVRTAEFTLTVA</sequence>
<gene>
    <name evidence="2" type="ORF">FHU28_006254</name>
</gene>
<evidence type="ECO:0000313" key="3">
    <source>
        <dbReference type="Proteomes" id="UP000618986"/>
    </source>
</evidence>
<feature type="compositionally biased region" description="Low complexity" evidence="1">
    <location>
        <begin position="142"/>
        <end position="159"/>
    </location>
</feature>
<feature type="region of interest" description="Disordered" evidence="1">
    <location>
        <begin position="121"/>
        <end position="164"/>
    </location>
</feature>
<proteinExistence type="predicted"/>
<feature type="compositionally biased region" description="Low complexity" evidence="1">
    <location>
        <begin position="126"/>
        <end position="135"/>
    </location>
</feature>
<protein>
    <recommendedName>
        <fullName evidence="4">Secreted protein</fullName>
    </recommendedName>
</protein>
<feature type="region of interest" description="Disordered" evidence="1">
    <location>
        <begin position="1"/>
        <end position="80"/>
    </location>
</feature>
<dbReference type="Proteomes" id="UP000618986">
    <property type="component" value="Unassembled WGS sequence"/>
</dbReference>
<keyword evidence="3" id="KW-1185">Reference proteome</keyword>
<dbReference type="EMBL" id="JACHJC010000001">
    <property type="protein sequence ID" value="MBB5116415.1"/>
    <property type="molecule type" value="Genomic_DNA"/>
</dbReference>
<dbReference type="GeneID" id="300296769"/>
<evidence type="ECO:0008006" key="4">
    <source>
        <dbReference type="Google" id="ProtNLM"/>
    </source>
</evidence>
<accession>A0ABR6MM17</accession>
<dbReference type="RefSeq" id="WP_184688722.1">
    <property type="nucleotide sequence ID" value="NZ_JACHJC010000001.1"/>
</dbReference>
<name>A0ABR6MM17_MICEC</name>
<evidence type="ECO:0000313" key="2">
    <source>
        <dbReference type="EMBL" id="MBB5116415.1"/>
    </source>
</evidence>
<reference evidence="2 3" key="1">
    <citation type="submission" date="2020-08" db="EMBL/GenBank/DDBJ databases">
        <title>Sequencing the genomes of 1000 actinobacteria strains.</title>
        <authorList>
            <person name="Klenk H.-P."/>
        </authorList>
    </citation>
    <scope>NUCLEOTIDE SEQUENCE [LARGE SCALE GENOMIC DNA]</scope>
    <source>
        <strain evidence="2 3">DSM 43036</strain>
    </source>
</reference>